<keyword evidence="3" id="KW-1185">Reference proteome</keyword>
<name>A0AAD4MXT5_9BILA</name>
<feature type="signal peptide" evidence="1">
    <location>
        <begin position="1"/>
        <end position="31"/>
    </location>
</feature>
<organism evidence="2 3">
    <name type="scientific">Ditylenchus destructor</name>
    <dbReference type="NCBI Taxonomy" id="166010"/>
    <lineage>
        <taxon>Eukaryota</taxon>
        <taxon>Metazoa</taxon>
        <taxon>Ecdysozoa</taxon>
        <taxon>Nematoda</taxon>
        <taxon>Chromadorea</taxon>
        <taxon>Rhabditida</taxon>
        <taxon>Tylenchina</taxon>
        <taxon>Tylenchomorpha</taxon>
        <taxon>Sphaerularioidea</taxon>
        <taxon>Anguinidae</taxon>
        <taxon>Anguininae</taxon>
        <taxon>Ditylenchus</taxon>
    </lineage>
</organism>
<keyword evidence="1" id="KW-0732">Signal</keyword>
<dbReference type="Proteomes" id="UP001201812">
    <property type="component" value="Unassembled WGS sequence"/>
</dbReference>
<evidence type="ECO:0000313" key="3">
    <source>
        <dbReference type="Proteomes" id="UP001201812"/>
    </source>
</evidence>
<reference evidence="2" key="1">
    <citation type="submission" date="2022-01" db="EMBL/GenBank/DDBJ databases">
        <title>Genome Sequence Resource for Two Populations of Ditylenchus destructor, the Migratory Endoparasitic Phytonematode.</title>
        <authorList>
            <person name="Zhang H."/>
            <person name="Lin R."/>
            <person name="Xie B."/>
        </authorList>
    </citation>
    <scope>NUCLEOTIDE SEQUENCE</scope>
    <source>
        <strain evidence="2">BazhouSP</strain>
    </source>
</reference>
<evidence type="ECO:0000313" key="2">
    <source>
        <dbReference type="EMBL" id="KAI1710621.1"/>
    </source>
</evidence>
<gene>
    <name evidence="2" type="ORF">DdX_10683</name>
</gene>
<accession>A0AAD4MXT5</accession>
<evidence type="ECO:0000256" key="1">
    <source>
        <dbReference type="SAM" id="SignalP"/>
    </source>
</evidence>
<protein>
    <submittedName>
        <fullName evidence="2">Uncharacterized protein</fullName>
    </submittedName>
</protein>
<dbReference type="EMBL" id="JAKKPZ010000025">
    <property type="protein sequence ID" value="KAI1710621.1"/>
    <property type="molecule type" value="Genomic_DNA"/>
</dbReference>
<dbReference type="AlphaFoldDB" id="A0AAD4MXT5"/>
<proteinExistence type="predicted"/>
<sequence length="140" mass="16011">MHWRLDVMQALDRLTLMKECMFFVLVAAAMASPLQVPQSDTRSSDQGVRAFGAPDFPEQFLGPMHKRFNFNFLRTWQPLPNGDVLPVRRYHTQQPGESSPSAEIVLAPEEVKRRSEQRRIIQNRLLCMAALANPMACNEI</sequence>
<comment type="caution">
    <text evidence="2">The sequence shown here is derived from an EMBL/GenBank/DDBJ whole genome shotgun (WGS) entry which is preliminary data.</text>
</comment>
<feature type="chain" id="PRO_5042179885" evidence="1">
    <location>
        <begin position="32"/>
        <end position="140"/>
    </location>
</feature>